<evidence type="ECO:0000259" key="2">
    <source>
        <dbReference type="Pfam" id="PF06580"/>
    </source>
</evidence>
<proteinExistence type="predicted"/>
<comment type="caution">
    <text evidence="3">The sequence shown here is derived from an EMBL/GenBank/DDBJ whole genome shotgun (WGS) entry which is preliminary data.</text>
</comment>
<dbReference type="GO" id="GO:0000155">
    <property type="term" value="F:phosphorelay sensor kinase activity"/>
    <property type="evidence" value="ECO:0007669"/>
    <property type="project" value="InterPro"/>
</dbReference>
<evidence type="ECO:0000256" key="1">
    <source>
        <dbReference type="SAM" id="Phobius"/>
    </source>
</evidence>
<dbReference type="GO" id="GO:0016020">
    <property type="term" value="C:membrane"/>
    <property type="evidence" value="ECO:0007669"/>
    <property type="project" value="InterPro"/>
</dbReference>
<dbReference type="PANTHER" id="PTHR34220:SF7">
    <property type="entry name" value="SENSOR HISTIDINE KINASE YPDA"/>
    <property type="match status" value="1"/>
</dbReference>
<dbReference type="RefSeq" id="WP_100334606.1">
    <property type="nucleotide sequence ID" value="NZ_PGFA01000001.1"/>
</dbReference>
<accession>A0A2M9BLM3</accession>
<organism evidence="3 4">
    <name type="scientific">Hymenobacter chitinivorans DSM 11115</name>
    <dbReference type="NCBI Taxonomy" id="1121954"/>
    <lineage>
        <taxon>Bacteria</taxon>
        <taxon>Pseudomonadati</taxon>
        <taxon>Bacteroidota</taxon>
        <taxon>Cytophagia</taxon>
        <taxon>Cytophagales</taxon>
        <taxon>Hymenobacteraceae</taxon>
        <taxon>Hymenobacter</taxon>
    </lineage>
</organism>
<reference evidence="3 4" key="1">
    <citation type="submission" date="2017-11" db="EMBL/GenBank/DDBJ databases">
        <title>Genomic Encyclopedia of Archaeal and Bacterial Type Strains, Phase II (KMG-II): From Individual Species to Whole Genera.</title>
        <authorList>
            <person name="Goeker M."/>
        </authorList>
    </citation>
    <scope>NUCLEOTIDE SEQUENCE [LARGE SCALE GENOMIC DNA]</scope>
    <source>
        <strain evidence="3 4">DSM 11115</strain>
    </source>
</reference>
<gene>
    <name evidence="3" type="ORF">CLV45_0267</name>
</gene>
<feature type="transmembrane region" description="Helical" evidence="1">
    <location>
        <begin position="111"/>
        <end position="137"/>
    </location>
</feature>
<protein>
    <submittedName>
        <fullName evidence="3">Histidine kinase</fullName>
    </submittedName>
</protein>
<dbReference type="InterPro" id="IPR050640">
    <property type="entry name" value="Bact_2-comp_sensor_kinase"/>
</dbReference>
<keyword evidence="1" id="KW-1133">Transmembrane helix</keyword>
<dbReference type="PANTHER" id="PTHR34220">
    <property type="entry name" value="SENSOR HISTIDINE KINASE YPDA"/>
    <property type="match status" value="1"/>
</dbReference>
<dbReference type="Pfam" id="PF06580">
    <property type="entry name" value="His_kinase"/>
    <property type="match status" value="1"/>
</dbReference>
<evidence type="ECO:0000313" key="4">
    <source>
        <dbReference type="Proteomes" id="UP000228535"/>
    </source>
</evidence>
<dbReference type="Proteomes" id="UP000228535">
    <property type="component" value="Unassembled WGS sequence"/>
</dbReference>
<dbReference type="InterPro" id="IPR010559">
    <property type="entry name" value="Sig_transdc_His_kin_internal"/>
</dbReference>
<feature type="transmembrane region" description="Helical" evidence="1">
    <location>
        <begin position="12"/>
        <end position="30"/>
    </location>
</feature>
<dbReference type="OrthoDB" id="9792992at2"/>
<feature type="transmembrane region" description="Helical" evidence="1">
    <location>
        <begin position="42"/>
        <end position="61"/>
    </location>
</feature>
<feature type="transmembrane region" description="Helical" evidence="1">
    <location>
        <begin position="73"/>
        <end position="91"/>
    </location>
</feature>
<keyword evidence="4" id="KW-1185">Reference proteome</keyword>
<dbReference type="EMBL" id="PGFA01000001">
    <property type="protein sequence ID" value="PJJ58856.1"/>
    <property type="molecule type" value="Genomic_DNA"/>
</dbReference>
<feature type="domain" description="Signal transduction histidine kinase internal region" evidence="2">
    <location>
        <begin position="151"/>
        <end position="227"/>
    </location>
</feature>
<evidence type="ECO:0000313" key="3">
    <source>
        <dbReference type="EMBL" id="PJJ58856.1"/>
    </source>
</evidence>
<dbReference type="AlphaFoldDB" id="A0A2M9BLM3"/>
<keyword evidence="3" id="KW-0418">Kinase</keyword>
<keyword evidence="1" id="KW-0812">Transmembrane</keyword>
<sequence>MLGLLRRHRVLLLHLSFWGVYFSFYFYQISREAGWRLALANSLVPLVSNLLIGYLNFFYLLPRGLRRQQLGRYLLELAAPFTLVVALRVAVQRQLAVGQMQQSYMESGAFVLSVVVGTLFIVAFLSMLHFVVGWFALDARTKALENEQLTAELKLLKAQINPHFLFNTLNNLYYLAYTQSPNTPEVVAKLAQMMRYMIYESNHATVALSQEIEYMQNYVSLEKLRLNAPIAVQFVVEGPVEGVRIAPLLLITFLENAFKHGVSTTDPNAWVSVLIRLHGPECVCTVANGRLPHPAPVPAAPVPAAAGTGLQNLHRRLALHYPGRHALRVDDSPAEYRVHLTLTLA</sequence>
<keyword evidence="1" id="KW-0472">Membrane</keyword>
<name>A0A2M9BLM3_9BACT</name>
<keyword evidence="3" id="KW-0808">Transferase</keyword>